<keyword evidence="1" id="KW-1133">Transmembrane helix</keyword>
<keyword evidence="1" id="KW-0812">Transmembrane</keyword>
<feature type="transmembrane region" description="Helical" evidence="1">
    <location>
        <begin position="16"/>
        <end position="36"/>
    </location>
</feature>
<dbReference type="Proteomes" id="UP000252254">
    <property type="component" value="Unassembled WGS sequence"/>
</dbReference>
<accession>A0A366DVJ1</accession>
<reference evidence="2 3" key="1">
    <citation type="submission" date="2018-06" db="EMBL/GenBank/DDBJ databases">
        <title>Genomic Encyclopedia of Type Strains, Phase IV (KMG-IV): sequencing the most valuable type-strain genomes for metagenomic binning, comparative biology and taxonomic classification.</title>
        <authorList>
            <person name="Goeker M."/>
        </authorList>
    </citation>
    <scope>NUCLEOTIDE SEQUENCE [LARGE SCALE GENOMIC DNA]</scope>
    <source>
        <strain evidence="2 3">DSM 15140</strain>
    </source>
</reference>
<name>A0A366DVJ1_9BACI</name>
<dbReference type="AlphaFoldDB" id="A0A366DVJ1"/>
<protein>
    <submittedName>
        <fullName evidence="2">Uncharacterized protein</fullName>
    </submittedName>
</protein>
<proteinExistence type="predicted"/>
<feature type="transmembrane region" description="Helical" evidence="1">
    <location>
        <begin position="42"/>
        <end position="61"/>
    </location>
</feature>
<gene>
    <name evidence="2" type="ORF">DES48_1129</name>
</gene>
<keyword evidence="1" id="KW-0472">Membrane</keyword>
<keyword evidence="3" id="KW-1185">Reference proteome</keyword>
<organism evidence="2 3">
    <name type="scientific">Paraliobacillus ryukyuensis</name>
    <dbReference type="NCBI Taxonomy" id="200904"/>
    <lineage>
        <taxon>Bacteria</taxon>
        <taxon>Bacillati</taxon>
        <taxon>Bacillota</taxon>
        <taxon>Bacilli</taxon>
        <taxon>Bacillales</taxon>
        <taxon>Bacillaceae</taxon>
        <taxon>Paraliobacillus</taxon>
    </lineage>
</organism>
<evidence type="ECO:0000313" key="2">
    <source>
        <dbReference type="EMBL" id="RBO93208.1"/>
    </source>
</evidence>
<comment type="caution">
    <text evidence="2">The sequence shown here is derived from an EMBL/GenBank/DDBJ whole genome shotgun (WGS) entry which is preliminary data.</text>
</comment>
<evidence type="ECO:0000256" key="1">
    <source>
        <dbReference type="SAM" id="Phobius"/>
    </source>
</evidence>
<dbReference type="RefSeq" id="WP_113869944.1">
    <property type="nucleotide sequence ID" value="NZ_QNRI01000012.1"/>
</dbReference>
<dbReference type="EMBL" id="QNRI01000012">
    <property type="protein sequence ID" value="RBO93208.1"/>
    <property type="molecule type" value="Genomic_DNA"/>
</dbReference>
<evidence type="ECO:0000313" key="3">
    <source>
        <dbReference type="Proteomes" id="UP000252254"/>
    </source>
</evidence>
<sequence>MRDSKKPGEHGSNTKFFILLLIVLGINSLRYGNYLLEDSTNIYNWVFLILNLVSLLLVLLMNTKRKNNS</sequence>